<organism evidence="1 2">
    <name type="scientific">Sousa chinensis</name>
    <name type="common">Indo-pacific humpbacked dolphin</name>
    <name type="synonym">Steno chinensis</name>
    <dbReference type="NCBI Taxonomy" id="103600"/>
    <lineage>
        <taxon>Eukaryota</taxon>
        <taxon>Metazoa</taxon>
        <taxon>Chordata</taxon>
        <taxon>Craniata</taxon>
        <taxon>Vertebrata</taxon>
        <taxon>Euteleostomi</taxon>
        <taxon>Mammalia</taxon>
        <taxon>Eutheria</taxon>
        <taxon>Laurasiatheria</taxon>
        <taxon>Artiodactyla</taxon>
        <taxon>Whippomorpha</taxon>
        <taxon>Cetacea</taxon>
        <taxon>Odontoceti</taxon>
        <taxon>Delphinidae</taxon>
        <taxon>Sousa</taxon>
    </lineage>
</organism>
<evidence type="ECO:0000313" key="2">
    <source>
        <dbReference type="Proteomes" id="UP000295264"/>
    </source>
</evidence>
<protein>
    <submittedName>
        <fullName evidence="1">Uncharacterized protein</fullName>
    </submittedName>
</protein>
<sequence length="258" mass="29356">MAIPLWKITGTLFPLDGESVVRKCMFLEQVGSNIGIAWNSYHPTKEELVLSLLPAPYLRRNPMMHSQDSQLMQDNYFPNVLNVYRFDTNVLLLSKQKTSPGEGRYEFGLLPMVKSMSAFVQHLEEIESHVFLSILISRKHLRVGLGGDTAVLLLSNQITSPGEERSELGLLRMEQVLSALVQHLEETETHVIWDILIFRKLWSDTAVLLLSSQITSPGEGRPEFELLPMEQAMSDLFQHLEETESHVLLGIHISREHL</sequence>
<dbReference type="AlphaFoldDB" id="A0A484H1F5"/>
<proteinExistence type="predicted"/>
<dbReference type="EMBL" id="QWLN02000813">
    <property type="protein sequence ID" value="TEA41954.1"/>
    <property type="molecule type" value="Genomic_DNA"/>
</dbReference>
<name>A0A484H1F5_SOUCH</name>
<gene>
    <name evidence="1" type="ORF">DBR06_SOUSAS19910018</name>
</gene>
<accession>A0A484H1F5</accession>
<feature type="non-terminal residue" evidence="1">
    <location>
        <position position="258"/>
    </location>
</feature>
<dbReference type="Proteomes" id="UP000295264">
    <property type="component" value="Unassembled WGS sequence"/>
</dbReference>
<reference evidence="1 2" key="1">
    <citation type="journal article" date="2018" name="Genomics">
        <title>Molecular footprints of inshore aquatic adaptation in Indo-Pacific humpback dolphin (Sousa chinensis).</title>
        <authorList>
            <person name="Ming Y."/>
            <person name="Jian J."/>
            <person name="Yu F."/>
            <person name="Yu X."/>
            <person name="Wang J."/>
            <person name="Liu W."/>
        </authorList>
    </citation>
    <scope>NUCLEOTIDE SEQUENCE [LARGE SCALE GENOMIC DNA]</scope>
    <source>
        <strain evidence="1">MY-2018</strain>
        <tissue evidence="1">Skin</tissue>
    </source>
</reference>
<keyword evidence="2" id="KW-1185">Reference proteome</keyword>
<comment type="caution">
    <text evidence="1">The sequence shown here is derived from an EMBL/GenBank/DDBJ whole genome shotgun (WGS) entry which is preliminary data.</text>
</comment>
<evidence type="ECO:0000313" key="1">
    <source>
        <dbReference type="EMBL" id="TEA41954.1"/>
    </source>
</evidence>